<dbReference type="PANTHER" id="PTHR30246:SF1">
    <property type="entry name" value="2-DEHYDRO-3-DEOXY-6-PHOSPHOGALACTONATE ALDOLASE-RELATED"/>
    <property type="match status" value="1"/>
</dbReference>
<evidence type="ECO:0000256" key="8">
    <source>
        <dbReference type="ARBA" id="ARBA00023277"/>
    </source>
</evidence>
<dbReference type="EMBL" id="JBGORX010000003">
    <property type="protein sequence ID" value="MFJ1268923.1"/>
    <property type="molecule type" value="Genomic_DNA"/>
</dbReference>
<comment type="pathway">
    <text evidence="2">Carbohydrate acid metabolism; 2-dehydro-3-deoxy-D-gluconate degradation; D-glyceraldehyde 3-phosphate and pyruvate from 2-dehydro-3-deoxy-D-gluconate: step 2/2.</text>
</comment>
<keyword evidence="7" id="KW-0704">Schiff base</keyword>
<organism evidence="9 10">
    <name type="scientific">Legionella lytica</name>
    <dbReference type="NCBI Taxonomy" id="96232"/>
    <lineage>
        <taxon>Bacteria</taxon>
        <taxon>Pseudomonadati</taxon>
        <taxon>Pseudomonadota</taxon>
        <taxon>Gammaproteobacteria</taxon>
        <taxon>Legionellales</taxon>
        <taxon>Legionellaceae</taxon>
        <taxon>Legionella</taxon>
    </lineage>
</organism>
<keyword evidence="6 9" id="KW-0456">Lyase</keyword>
<evidence type="ECO:0000256" key="6">
    <source>
        <dbReference type="ARBA" id="ARBA00023239"/>
    </source>
</evidence>
<reference evidence="9 10" key="1">
    <citation type="submission" date="2024-08" db="EMBL/GenBank/DDBJ databases">
        <title>Draft Genome Sequence of Legionella lytica strain DSB2004, Isolated From a Fire Sprinkler System.</title>
        <authorList>
            <person name="Everhart A.D."/>
            <person name="Kidane D.T."/>
            <person name="Farone A.L."/>
            <person name="Farone M.B."/>
        </authorList>
    </citation>
    <scope>NUCLEOTIDE SEQUENCE [LARGE SCALE GENOMIC DNA]</scope>
    <source>
        <strain evidence="9 10">DSB2004</strain>
    </source>
</reference>
<comment type="catalytic activity">
    <reaction evidence="1">
        <text>2-dehydro-3-deoxy-6-phospho-D-gluconate = D-glyceraldehyde 3-phosphate + pyruvate</text>
        <dbReference type="Rhea" id="RHEA:17089"/>
        <dbReference type="ChEBI" id="CHEBI:15361"/>
        <dbReference type="ChEBI" id="CHEBI:57569"/>
        <dbReference type="ChEBI" id="CHEBI:59776"/>
        <dbReference type="EC" id="4.1.2.14"/>
    </reaction>
</comment>
<evidence type="ECO:0000313" key="10">
    <source>
        <dbReference type="Proteomes" id="UP001615550"/>
    </source>
</evidence>
<keyword evidence="8" id="KW-0119">Carbohydrate metabolism</keyword>
<name>A0ABW8D881_9GAMM</name>
<evidence type="ECO:0000313" key="9">
    <source>
        <dbReference type="EMBL" id="MFJ1268923.1"/>
    </source>
</evidence>
<proteinExistence type="inferred from homology"/>
<dbReference type="SUPFAM" id="SSF51569">
    <property type="entry name" value="Aldolase"/>
    <property type="match status" value="1"/>
</dbReference>
<dbReference type="InterPro" id="IPR013785">
    <property type="entry name" value="Aldolase_TIM"/>
</dbReference>
<comment type="subunit">
    <text evidence="4">Homotrimer.</text>
</comment>
<dbReference type="InterPro" id="IPR000887">
    <property type="entry name" value="Aldlse_KDPG_KHG"/>
</dbReference>
<dbReference type="Proteomes" id="UP001615550">
    <property type="component" value="Unassembled WGS sequence"/>
</dbReference>
<dbReference type="RefSeq" id="WP_400187747.1">
    <property type="nucleotide sequence ID" value="NZ_JBGORX010000003.1"/>
</dbReference>
<accession>A0ABW8D881</accession>
<comment type="caution">
    <text evidence="9">The sequence shown here is derived from an EMBL/GenBank/DDBJ whole genome shotgun (WGS) entry which is preliminary data.</text>
</comment>
<evidence type="ECO:0000256" key="1">
    <source>
        <dbReference type="ARBA" id="ARBA00000654"/>
    </source>
</evidence>
<sequence length="217" mass="23199">MSFSNWVVQADTVFCSSPVIPVIQIKEIEQAIPLATALFAGGVNALEITLRTPIALEAVRLLVQTFPDALIGVGTIVTPEQLDQAIEVGAKFAFSPGSTQDLLRAGLNGNIPFIPGVTSVSELMEGLALGYTHFKFFPAVAAGGIPMLRSFYGPFPQARFCATGGINESNFSDFLALPNVTCVGGSWIVPEEAIKKNDWSLITDLCFSTRQGMRGWG</sequence>
<dbReference type="PROSITE" id="PS00159">
    <property type="entry name" value="ALDOLASE_KDPG_KHG_1"/>
    <property type="match status" value="1"/>
</dbReference>
<dbReference type="InterPro" id="IPR031338">
    <property type="entry name" value="KDPG/KHG_AS_2"/>
</dbReference>
<evidence type="ECO:0000256" key="3">
    <source>
        <dbReference type="ARBA" id="ARBA00006906"/>
    </source>
</evidence>
<gene>
    <name evidence="9" type="ORF">ACD661_10175</name>
</gene>
<dbReference type="PANTHER" id="PTHR30246">
    <property type="entry name" value="2-KETO-3-DEOXY-6-PHOSPHOGLUCONATE ALDOLASE"/>
    <property type="match status" value="1"/>
</dbReference>
<evidence type="ECO:0000256" key="2">
    <source>
        <dbReference type="ARBA" id="ARBA00004736"/>
    </source>
</evidence>
<dbReference type="NCBIfam" id="TIGR01182">
    <property type="entry name" value="eda"/>
    <property type="match status" value="1"/>
</dbReference>
<dbReference type="NCBIfam" id="NF004325">
    <property type="entry name" value="PRK05718.1"/>
    <property type="match status" value="1"/>
</dbReference>
<dbReference type="GO" id="GO:0008700">
    <property type="term" value="F:(R,S)-4-hydroxy-2-oxoglutarate aldolase activity"/>
    <property type="evidence" value="ECO:0007669"/>
    <property type="project" value="UniProtKB-EC"/>
</dbReference>
<comment type="similarity">
    <text evidence="3">Belongs to the KHG/KDPG aldolase family.</text>
</comment>
<dbReference type="Gene3D" id="3.20.20.70">
    <property type="entry name" value="Aldolase class I"/>
    <property type="match status" value="1"/>
</dbReference>
<evidence type="ECO:0000256" key="7">
    <source>
        <dbReference type="ARBA" id="ARBA00023270"/>
    </source>
</evidence>
<dbReference type="PROSITE" id="PS00160">
    <property type="entry name" value="ALDOLASE_KDPG_KHG_2"/>
    <property type="match status" value="1"/>
</dbReference>
<dbReference type="GO" id="GO:0008675">
    <property type="term" value="F:2-dehydro-3-deoxy-phosphogluconate aldolase activity"/>
    <property type="evidence" value="ECO:0007669"/>
    <property type="project" value="UniProtKB-EC"/>
</dbReference>
<dbReference type="EC" id="4.1.2.14" evidence="5"/>
<dbReference type="CDD" id="cd00452">
    <property type="entry name" value="KDPG_aldolase"/>
    <property type="match status" value="1"/>
</dbReference>
<dbReference type="InterPro" id="IPR031337">
    <property type="entry name" value="KDPG/KHG_AS_1"/>
</dbReference>
<dbReference type="Pfam" id="PF01081">
    <property type="entry name" value="Aldolase"/>
    <property type="match status" value="1"/>
</dbReference>
<evidence type="ECO:0000256" key="4">
    <source>
        <dbReference type="ARBA" id="ARBA00011233"/>
    </source>
</evidence>
<keyword evidence="10" id="KW-1185">Reference proteome</keyword>
<protein>
    <recommendedName>
        <fullName evidence="5">2-dehydro-3-deoxy-phosphogluconate aldolase</fullName>
        <ecNumber evidence="5">4.1.2.14</ecNumber>
    </recommendedName>
</protein>
<evidence type="ECO:0000256" key="5">
    <source>
        <dbReference type="ARBA" id="ARBA00013063"/>
    </source>
</evidence>